<evidence type="ECO:0000313" key="1">
    <source>
        <dbReference type="EMBL" id="MBD2188900.1"/>
    </source>
</evidence>
<name>A0ABR7ZZF1_9CYAN</name>
<dbReference type="RefSeq" id="WP_190403741.1">
    <property type="nucleotide sequence ID" value="NZ_JACJQB010000024.1"/>
</dbReference>
<evidence type="ECO:0008006" key="3">
    <source>
        <dbReference type="Google" id="ProtNLM"/>
    </source>
</evidence>
<dbReference type="EMBL" id="JACJQB010000024">
    <property type="protein sequence ID" value="MBD2188900.1"/>
    <property type="molecule type" value="Genomic_DNA"/>
</dbReference>
<reference evidence="1 2" key="1">
    <citation type="journal article" date="2020" name="ISME J.">
        <title>Comparative genomics reveals insights into cyanobacterial evolution and habitat adaptation.</title>
        <authorList>
            <person name="Chen M.Y."/>
            <person name="Teng W.K."/>
            <person name="Zhao L."/>
            <person name="Hu C.X."/>
            <person name="Zhou Y.K."/>
            <person name="Han B.P."/>
            <person name="Song L.R."/>
            <person name="Shu W.S."/>
        </authorList>
    </citation>
    <scope>NUCLEOTIDE SEQUENCE [LARGE SCALE GENOMIC DNA]</scope>
    <source>
        <strain evidence="1 2">FACHB-723</strain>
    </source>
</reference>
<dbReference type="InterPro" id="IPR024508">
    <property type="entry name" value="DUF3226"/>
</dbReference>
<dbReference type="Proteomes" id="UP000642094">
    <property type="component" value="Unassembled WGS sequence"/>
</dbReference>
<accession>A0ABR7ZZF1</accession>
<protein>
    <recommendedName>
        <fullName evidence="3">DUF4435 domain-containing protein</fullName>
    </recommendedName>
</protein>
<sequence>MKEKVLLVEGKDEKLVIPELMKANGVDCGSQESPIVFIDDQNGFDNIVKPDVIATELLASGLVAIGIIFDADEKPKKDRWRSVRNICLKIENMPNLPEELPEEGLIVDMLNGIKFGIWMMPDNKMRGMLETFLADIISEENQEIWEFAKQSVNEAKIRGAKIKPNHIDKANIYTWLAWQEKPAQQIGIAVKKKTIFDPNHPNAQKFVQWFRTLYEL</sequence>
<comment type="caution">
    <text evidence="1">The sequence shown here is derived from an EMBL/GenBank/DDBJ whole genome shotgun (WGS) entry which is preliminary data.</text>
</comment>
<dbReference type="Pfam" id="PF11536">
    <property type="entry name" value="DUF3226"/>
    <property type="match status" value="1"/>
</dbReference>
<organism evidence="1 2">
    <name type="scientific">Pseudanabaena mucicola FACHB-723</name>
    <dbReference type="NCBI Taxonomy" id="2692860"/>
    <lineage>
        <taxon>Bacteria</taxon>
        <taxon>Bacillati</taxon>
        <taxon>Cyanobacteriota</taxon>
        <taxon>Cyanophyceae</taxon>
        <taxon>Pseudanabaenales</taxon>
        <taxon>Pseudanabaenaceae</taxon>
        <taxon>Pseudanabaena</taxon>
    </lineage>
</organism>
<evidence type="ECO:0000313" key="2">
    <source>
        <dbReference type="Proteomes" id="UP000642094"/>
    </source>
</evidence>
<gene>
    <name evidence="1" type="ORF">H6F41_12195</name>
</gene>
<keyword evidence="2" id="KW-1185">Reference proteome</keyword>
<proteinExistence type="predicted"/>